<gene>
    <name evidence="2" type="ORF">AK812_SmicGene21666</name>
</gene>
<sequence length="69" mass="6857">MSVSQHNGEEASSSASLEEPKAAQASAAPAEAEEVGGGGSGICRGLPSCRRLGAAYEAIVKIARAVKGE</sequence>
<evidence type="ECO:0000256" key="1">
    <source>
        <dbReference type="SAM" id="MobiDB-lite"/>
    </source>
</evidence>
<dbReference type="AlphaFoldDB" id="A0A1Q9DLT4"/>
<evidence type="ECO:0000313" key="2">
    <source>
        <dbReference type="EMBL" id="OLP96132.1"/>
    </source>
</evidence>
<organism evidence="2 3">
    <name type="scientific">Symbiodinium microadriaticum</name>
    <name type="common">Dinoflagellate</name>
    <name type="synonym">Zooxanthella microadriatica</name>
    <dbReference type="NCBI Taxonomy" id="2951"/>
    <lineage>
        <taxon>Eukaryota</taxon>
        <taxon>Sar</taxon>
        <taxon>Alveolata</taxon>
        <taxon>Dinophyceae</taxon>
        <taxon>Suessiales</taxon>
        <taxon>Symbiodiniaceae</taxon>
        <taxon>Symbiodinium</taxon>
    </lineage>
</organism>
<accession>A0A1Q9DLT4</accession>
<dbReference type="Proteomes" id="UP000186817">
    <property type="component" value="Unassembled WGS sequence"/>
</dbReference>
<keyword evidence="3" id="KW-1185">Reference proteome</keyword>
<proteinExistence type="predicted"/>
<comment type="caution">
    <text evidence="2">The sequence shown here is derived from an EMBL/GenBank/DDBJ whole genome shotgun (WGS) entry which is preliminary data.</text>
</comment>
<evidence type="ECO:0000313" key="3">
    <source>
        <dbReference type="Proteomes" id="UP000186817"/>
    </source>
</evidence>
<reference evidence="2 3" key="1">
    <citation type="submission" date="2016-02" db="EMBL/GenBank/DDBJ databases">
        <title>Genome analysis of coral dinoflagellate symbionts highlights evolutionary adaptations to a symbiotic lifestyle.</title>
        <authorList>
            <person name="Aranda M."/>
            <person name="Li Y."/>
            <person name="Liew Y.J."/>
            <person name="Baumgarten S."/>
            <person name="Simakov O."/>
            <person name="Wilson M."/>
            <person name="Piel J."/>
            <person name="Ashoor H."/>
            <person name="Bougouffa S."/>
            <person name="Bajic V.B."/>
            <person name="Ryu T."/>
            <person name="Ravasi T."/>
            <person name="Bayer T."/>
            <person name="Micklem G."/>
            <person name="Kim H."/>
            <person name="Bhak J."/>
            <person name="Lajeunesse T.C."/>
            <person name="Voolstra C.R."/>
        </authorList>
    </citation>
    <scope>NUCLEOTIDE SEQUENCE [LARGE SCALE GENOMIC DNA]</scope>
    <source>
        <strain evidence="2 3">CCMP2467</strain>
    </source>
</reference>
<dbReference type="EMBL" id="LSRX01000479">
    <property type="protein sequence ID" value="OLP96132.1"/>
    <property type="molecule type" value="Genomic_DNA"/>
</dbReference>
<name>A0A1Q9DLT4_SYMMI</name>
<feature type="region of interest" description="Disordered" evidence="1">
    <location>
        <begin position="1"/>
        <end position="41"/>
    </location>
</feature>
<protein>
    <submittedName>
        <fullName evidence="2">Uncharacterized protein</fullName>
    </submittedName>
</protein>
<feature type="compositionally biased region" description="Low complexity" evidence="1">
    <location>
        <begin position="10"/>
        <end position="30"/>
    </location>
</feature>